<organism evidence="3 4">
    <name type="scientific">Daphnia pulex</name>
    <name type="common">Water flea</name>
    <dbReference type="NCBI Taxonomy" id="6669"/>
    <lineage>
        <taxon>Eukaryota</taxon>
        <taxon>Metazoa</taxon>
        <taxon>Ecdysozoa</taxon>
        <taxon>Arthropoda</taxon>
        <taxon>Crustacea</taxon>
        <taxon>Branchiopoda</taxon>
        <taxon>Diplostraca</taxon>
        <taxon>Cladocera</taxon>
        <taxon>Anomopoda</taxon>
        <taxon>Daphniidae</taxon>
        <taxon>Daphnia</taxon>
    </lineage>
</organism>
<dbReference type="InParanoid" id="E9GYN4"/>
<dbReference type="STRING" id="6669.E9GYN4"/>
<dbReference type="EMBL" id="GL732575">
    <property type="protein sequence ID" value="EFX75429.1"/>
    <property type="molecule type" value="Genomic_DNA"/>
</dbReference>
<dbReference type="AlphaFoldDB" id="E9GYN4"/>
<reference evidence="3 4" key="1">
    <citation type="journal article" date="2011" name="Science">
        <title>The ecoresponsive genome of Daphnia pulex.</title>
        <authorList>
            <person name="Colbourne J.K."/>
            <person name="Pfrender M.E."/>
            <person name="Gilbert D."/>
            <person name="Thomas W.K."/>
            <person name="Tucker A."/>
            <person name="Oakley T.H."/>
            <person name="Tokishita S."/>
            <person name="Aerts A."/>
            <person name="Arnold G.J."/>
            <person name="Basu M.K."/>
            <person name="Bauer D.J."/>
            <person name="Caceres C.E."/>
            <person name="Carmel L."/>
            <person name="Casola C."/>
            <person name="Choi J.H."/>
            <person name="Detter J.C."/>
            <person name="Dong Q."/>
            <person name="Dusheyko S."/>
            <person name="Eads B.D."/>
            <person name="Frohlich T."/>
            <person name="Geiler-Samerotte K.A."/>
            <person name="Gerlach D."/>
            <person name="Hatcher P."/>
            <person name="Jogdeo S."/>
            <person name="Krijgsveld J."/>
            <person name="Kriventseva E.V."/>
            <person name="Kultz D."/>
            <person name="Laforsch C."/>
            <person name="Lindquist E."/>
            <person name="Lopez J."/>
            <person name="Manak J.R."/>
            <person name="Muller J."/>
            <person name="Pangilinan J."/>
            <person name="Patwardhan R.P."/>
            <person name="Pitluck S."/>
            <person name="Pritham E.J."/>
            <person name="Rechtsteiner A."/>
            <person name="Rho M."/>
            <person name="Rogozin I.B."/>
            <person name="Sakarya O."/>
            <person name="Salamov A."/>
            <person name="Schaack S."/>
            <person name="Shapiro H."/>
            <person name="Shiga Y."/>
            <person name="Skalitzky C."/>
            <person name="Smith Z."/>
            <person name="Souvorov A."/>
            <person name="Sung W."/>
            <person name="Tang Z."/>
            <person name="Tsuchiya D."/>
            <person name="Tu H."/>
            <person name="Vos H."/>
            <person name="Wang M."/>
            <person name="Wolf Y.I."/>
            <person name="Yamagata H."/>
            <person name="Yamada T."/>
            <person name="Ye Y."/>
            <person name="Shaw J.R."/>
            <person name="Andrews J."/>
            <person name="Crease T.J."/>
            <person name="Tang H."/>
            <person name="Lucas S.M."/>
            <person name="Robertson H.M."/>
            <person name="Bork P."/>
            <person name="Koonin E.V."/>
            <person name="Zdobnov E.M."/>
            <person name="Grigoriev I.V."/>
            <person name="Lynch M."/>
            <person name="Boore J.L."/>
        </authorList>
    </citation>
    <scope>NUCLEOTIDE SEQUENCE [LARGE SCALE GENOMIC DNA]</scope>
</reference>
<feature type="region of interest" description="Disordered" evidence="1">
    <location>
        <begin position="35"/>
        <end position="87"/>
    </location>
</feature>
<feature type="compositionally biased region" description="Gly residues" evidence="1">
    <location>
        <begin position="390"/>
        <end position="399"/>
    </location>
</feature>
<feature type="compositionally biased region" description="Polar residues" evidence="1">
    <location>
        <begin position="799"/>
        <end position="815"/>
    </location>
</feature>
<feature type="transmembrane region" description="Helical" evidence="2">
    <location>
        <begin position="166"/>
        <end position="187"/>
    </location>
</feature>
<evidence type="ECO:0000256" key="1">
    <source>
        <dbReference type="SAM" id="MobiDB-lite"/>
    </source>
</evidence>
<feature type="transmembrane region" description="Helical" evidence="2">
    <location>
        <begin position="141"/>
        <end position="160"/>
    </location>
</feature>
<feature type="compositionally biased region" description="Polar residues" evidence="1">
    <location>
        <begin position="66"/>
        <end position="81"/>
    </location>
</feature>
<feature type="transmembrane region" description="Helical" evidence="2">
    <location>
        <begin position="199"/>
        <end position="221"/>
    </location>
</feature>
<keyword evidence="2" id="KW-1133">Transmembrane helix</keyword>
<feature type="compositionally biased region" description="Polar residues" evidence="1">
    <location>
        <begin position="760"/>
        <end position="782"/>
    </location>
</feature>
<dbReference type="KEGG" id="dpx:DAPPUDRAFT_250482"/>
<dbReference type="Proteomes" id="UP000000305">
    <property type="component" value="Unassembled WGS sequence"/>
</dbReference>
<feature type="compositionally biased region" description="Polar residues" evidence="1">
    <location>
        <begin position="982"/>
        <end position="991"/>
    </location>
</feature>
<dbReference type="eggNOG" id="ENOG502S8GH">
    <property type="taxonomic scope" value="Eukaryota"/>
</dbReference>
<accession>E9GYN4</accession>
<feature type="compositionally biased region" description="Acidic residues" evidence="1">
    <location>
        <begin position="957"/>
        <end position="977"/>
    </location>
</feature>
<dbReference type="GO" id="GO:0047555">
    <property type="term" value="F:3',5'-cyclic-GMP phosphodiesterase activity"/>
    <property type="evidence" value="ECO:0000318"/>
    <property type="project" value="GO_Central"/>
</dbReference>
<dbReference type="OrthoDB" id="189220at2759"/>
<protein>
    <submittedName>
        <fullName evidence="3">Uncharacterized protein</fullName>
    </submittedName>
</protein>
<feature type="compositionally biased region" description="Gly residues" evidence="1">
    <location>
        <begin position="880"/>
        <end position="897"/>
    </location>
</feature>
<evidence type="ECO:0000313" key="3">
    <source>
        <dbReference type="EMBL" id="EFX75429.1"/>
    </source>
</evidence>
<evidence type="ECO:0000256" key="2">
    <source>
        <dbReference type="SAM" id="Phobius"/>
    </source>
</evidence>
<name>E9GYN4_DAPPU</name>
<dbReference type="HOGENOM" id="CLU_272057_0_0_1"/>
<feature type="compositionally biased region" description="Low complexity" evidence="1">
    <location>
        <begin position="740"/>
        <end position="759"/>
    </location>
</feature>
<sequence length="1189" mass="127983">MKSQKFKNRERFSKKLVRLFQIAVETLHTEAGEMGSLTAAGAGRRSSSRRGSRSSEYQQQQQQQQLNQTPNHNNRDNNCQISASGGSGGGVSPYVSVAVRVLESGSSRIFGFRDACSWCRDIWHWIEAAVERRCPPRWTPWILAGGSIMAGSFLAILWVIMDVVWIYSQLCSLTVPFFALMSGYLLLALGFRHSWTPTGIYLTFCGSIIGETLGFFLSSALDAQNGWDARGAAAAAASAVHFNEAGHHQQESRHQTEDEGAAAAAVGIQLAGMTLPRRETAQFLLHPLYLLAYTLTLAATSRLTDTLSSSQSTFIVVSVVLLRSAGCVTLPSLPIVLRPAVTYLAGLLGILVAKFTETSLIQPDVVPMSSMIINSSSSLPNPQLPLQTGSNGGSGGGSLSGSRRTSAVDHESRVMAARRRRTSSAALTSTQASAASSVATGQSGASSQGGGCNTTGNNKVRRTSLPALLANKKDHLLVSIRRFDGVPLPREPDLTVDIQFLHYLLTHFGPMNDAQSAALWGLDVALLSEAHGLVTDLLLESSTMPPQLASGLKALANLLSPPLPHQSSGGPIMDRRPRHTLPHVALSDVQYASDTEEIPYTGESLFQHLSKGGRKFLAEMRDFNGGGKSERKGKRFVPPNLLRRMSTSTWTTTTSATGMPTIEPEPCRKRTASFRSGLEIRLRLSTLPPIQTKLNFQANCSARLSPPVKLWATLAHGTSATTSSSSPNQSQLSLPGLVAFSANEPMNPNSINNINNNNSASTPSGSNKSRSHSTTSLYNQHPNGKRLMRERKTVCSLHPLSSTTPTPNEYSSSTGLLFPDNASNCPGLVPNDSEALQQQQQQHLRDRDDSENEAFSYSLPGSAVDSRRGSGLSTRRSSGAGSGAGGGGSVGGGGGSRRGSAQQPIAVIEDQRSTGAGSDCEAPESGSSNVLRITEYVTSRTLASSRTGSVNRQISSYEDDENDGDGEAGDDELESGDAADSGETTTRQQQIRPGRRSGHLSGSGSGHGSIKPRTSDYESSDSPNSSDHCEEMPSSRTCTALEEAESQQQQQQPPVVIRTEIEDPDCPHAIPSSGIEADDEDYIDHRESFTALEENENCRLISLEDGSRFDLDQLESDQLLSDLKEWDYPIFDLLDRYTDTILSATALRMSSQVVTSFDRQLYSGFTRAIKVVNRITFGEIRRGGYRGYG</sequence>
<keyword evidence="2" id="KW-0472">Membrane</keyword>
<feature type="compositionally biased region" description="Low complexity" evidence="1">
    <location>
        <begin position="54"/>
        <end position="65"/>
    </location>
</feature>
<evidence type="ECO:0000313" key="4">
    <source>
        <dbReference type="Proteomes" id="UP000000305"/>
    </source>
</evidence>
<dbReference type="GO" id="GO:0004115">
    <property type="term" value="F:3',5'-cyclic-AMP phosphodiesterase activity"/>
    <property type="evidence" value="ECO:0000318"/>
    <property type="project" value="GO_Central"/>
</dbReference>
<feature type="compositionally biased region" description="Polar residues" evidence="1">
    <location>
        <begin position="925"/>
        <end position="954"/>
    </location>
</feature>
<keyword evidence="4" id="KW-1185">Reference proteome</keyword>
<gene>
    <name evidence="3" type="ORF">DAPPUDRAFT_250482</name>
</gene>
<keyword evidence="2" id="KW-0812">Transmembrane</keyword>
<proteinExistence type="predicted"/>
<feature type="compositionally biased region" description="Low complexity" evidence="1">
    <location>
        <begin position="869"/>
        <end position="879"/>
    </location>
</feature>
<feature type="compositionally biased region" description="Low complexity" evidence="1">
    <location>
        <begin position="423"/>
        <end position="446"/>
    </location>
</feature>
<dbReference type="GO" id="GO:0141162">
    <property type="term" value="P:negative regulation of cAMP/PKA signal transduction"/>
    <property type="evidence" value="ECO:0000318"/>
    <property type="project" value="GO_Central"/>
</dbReference>
<feature type="region of interest" description="Disordered" evidence="1">
    <location>
        <begin position="382"/>
        <end position="458"/>
    </location>
</feature>
<feature type="region of interest" description="Disordered" evidence="1">
    <location>
        <begin position="740"/>
        <end position="1054"/>
    </location>
</feature>